<dbReference type="InterPro" id="IPR000152">
    <property type="entry name" value="EGF-type_Asp/Asn_hydroxyl_site"/>
</dbReference>
<evidence type="ECO:0000259" key="8">
    <source>
        <dbReference type="PROSITE" id="PS50026"/>
    </source>
</evidence>
<evidence type="ECO:0000256" key="4">
    <source>
        <dbReference type="ARBA" id="ARBA00023157"/>
    </source>
</evidence>
<dbReference type="GO" id="GO:0005509">
    <property type="term" value="F:calcium ion binding"/>
    <property type="evidence" value="ECO:0007669"/>
    <property type="project" value="InterPro"/>
</dbReference>
<comment type="caution">
    <text evidence="6">Lacks conserved residue(s) required for the propagation of feature annotation.</text>
</comment>
<dbReference type="PROSITE" id="PS50026">
    <property type="entry name" value="EGF_3"/>
    <property type="match status" value="10"/>
</dbReference>
<dbReference type="EMBL" id="KZ308992">
    <property type="protein sequence ID" value="KAG8236148.1"/>
    <property type="molecule type" value="Genomic_DNA"/>
</dbReference>
<dbReference type="InterPro" id="IPR001881">
    <property type="entry name" value="EGF-like_Ca-bd_dom"/>
</dbReference>
<dbReference type="GO" id="GO:0060070">
    <property type="term" value="P:canonical Wnt signaling pathway"/>
    <property type="evidence" value="ECO:0007669"/>
    <property type="project" value="TreeGrafter"/>
</dbReference>
<feature type="repeat" description="LDL-receptor class B" evidence="7">
    <location>
        <begin position="537"/>
        <end position="579"/>
    </location>
</feature>
<dbReference type="OrthoDB" id="6375837at2759"/>
<feature type="domain" description="EGF-like" evidence="8">
    <location>
        <begin position="56"/>
        <end position="96"/>
    </location>
</feature>
<feature type="disulfide bond" evidence="6">
    <location>
        <begin position="413"/>
        <end position="430"/>
    </location>
</feature>
<feature type="domain" description="EGF-like" evidence="8">
    <location>
        <begin position="9"/>
        <end position="47"/>
    </location>
</feature>
<evidence type="ECO:0000256" key="5">
    <source>
        <dbReference type="ARBA" id="ARBA00023180"/>
    </source>
</evidence>
<dbReference type="PROSITE" id="PS01187">
    <property type="entry name" value="EGF_CA"/>
    <property type="match status" value="1"/>
</dbReference>
<keyword evidence="4 6" id="KW-1015">Disulfide bond</keyword>
<dbReference type="FunFam" id="2.10.25.10:FF:000038">
    <property type="entry name" value="Fibrillin 2"/>
    <property type="match status" value="1"/>
</dbReference>
<dbReference type="FunFam" id="2.120.10.30:FF:000241">
    <property type="entry name" value="Low-density lipoprotein receptor-related protein 6"/>
    <property type="match status" value="1"/>
</dbReference>
<dbReference type="InterPro" id="IPR018097">
    <property type="entry name" value="EGF_Ca-bd_CS"/>
</dbReference>
<dbReference type="SMART" id="SM00135">
    <property type="entry name" value="LY"/>
    <property type="match status" value="5"/>
</dbReference>
<feature type="domain" description="EGF-like" evidence="8">
    <location>
        <begin position="97"/>
        <end position="134"/>
    </location>
</feature>
<dbReference type="CDD" id="cd00054">
    <property type="entry name" value="EGF_CA"/>
    <property type="match status" value="1"/>
</dbReference>
<dbReference type="Proteomes" id="UP000792457">
    <property type="component" value="Unassembled WGS sequence"/>
</dbReference>
<evidence type="ECO:0000256" key="1">
    <source>
        <dbReference type="ARBA" id="ARBA00022536"/>
    </source>
</evidence>
<feature type="disulfide bond" evidence="6">
    <location>
        <begin position="240"/>
        <end position="257"/>
    </location>
</feature>
<evidence type="ECO:0000256" key="6">
    <source>
        <dbReference type="PROSITE-ProRule" id="PRU00076"/>
    </source>
</evidence>
<dbReference type="InterPro" id="IPR024731">
    <property type="entry name" value="NELL2-like_EGF"/>
</dbReference>
<dbReference type="GO" id="GO:0017147">
    <property type="term" value="F:Wnt-protein binding"/>
    <property type="evidence" value="ECO:0007669"/>
    <property type="project" value="TreeGrafter"/>
</dbReference>
<dbReference type="InterPro" id="IPR050778">
    <property type="entry name" value="Cueball_EGF_LRP_Nidogen"/>
</dbReference>
<dbReference type="InterPro" id="IPR011042">
    <property type="entry name" value="6-blade_b-propeller_TolB-like"/>
</dbReference>
<dbReference type="SUPFAM" id="SSF57184">
    <property type="entry name" value="Growth factor receptor domain"/>
    <property type="match status" value="1"/>
</dbReference>
<evidence type="ECO:0000256" key="3">
    <source>
        <dbReference type="ARBA" id="ARBA00022737"/>
    </source>
</evidence>
<keyword evidence="1 6" id="KW-0245">EGF-like domain</keyword>
<keyword evidence="3" id="KW-0677">Repeat</keyword>
<keyword evidence="5" id="KW-0325">Glycoprotein</keyword>
<feature type="disulfide bond" evidence="6">
    <location>
        <begin position="370"/>
        <end position="387"/>
    </location>
</feature>
<dbReference type="PANTHER" id="PTHR46513">
    <property type="entry name" value="VITELLOGENIN RECEPTOR-LIKE PROTEIN-RELATED-RELATED"/>
    <property type="match status" value="1"/>
</dbReference>
<name>A0A8K0P8P9_LADFU</name>
<feature type="domain" description="EGF-like" evidence="8">
    <location>
        <begin position="403"/>
        <end position="444"/>
    </location>
</feature>
<evidence type="ECO:0000313" key="9">
    <source>
        <dbReference type="EMBL" id="KAG8236148.1"/>
    </source>
</evidence>
<dbReference type="InterPro" id="IPR009030">
    <property type="entry name" value="Growth_fac_rcpt_cys_sf"/>
</dbReference>
<sequence length="801" mass="88638">MIDSTFLAEIDPCWEGKKTCDEHSSCVVEGDNFRCICNPGYHLVYSEFDSTQKCVDENECLIGSHKCDKNAACFNDEGSYHCQCNPGYRGDGRNCEKQETCEDIHCDENADCIETPLRKPECRCKPGFRGNGFQCIAVTQEVGCDVVDNCSKFASCSYNEVAEQYLCSCLKGFIGDGITCQEVTTDDFSSGPPQPTCFVGSCWCPQGYQYDGRDGCLETPLIEDSRENPEEVSCNTVNMCHPNAQCVYVPRSGIYQCQCNAGYEGDGQECTESEISCKDVDICDLHATCTFDTLLQKAICVCKPGYQGDGERCYAVDECRFSYDCGENAQCLYNKETQRHECVCSLGFLGDGKSCHPNEDTAECTTHADCHPDAACAYDTEKQSFICRCNQDFSGDGKSCSPIAVSCHILNNCGPNADCMYDIQESGYRCKCREGFEGDGFTCQKDSSCQHDATVCHEKASCVPSRGTYFCQCNEGYVGNGLQCKAVSRHEGNFLLVNQGMSTLRVPFNPTASNPGQPIQIHYFQVAVGIDIDCQEGRVYWSDVNGRTIKSSKYDGSDIQIFLDTDIGSPEGLSIDWVSRNIYWTDSTKDTVEVASLETKVRRVLISDGLVNPRGIVVHPAKGKMYWTDWNREGPKIETANLDGSQRSIFLQGSVQLPNSLTFDYDRDELCWPDAGNKKIECMGVYSLVRRTVMSNCSYPFGLTMSKRNYYWTDWITQKIESSPRPEGELNKSIDVPLGGSGKIYGVVAVPEQCPQMYNLCQYETSPCPEGHLCLPNGRGGRSCVCGIKDGEDPSSCNDAL</sequence>
<reference evidence="9" key="1">
    <citation type="submission" date="2013-04" db="EMBL/GenBank/DDBJ databases">
        <authorList>
            <person name="Qu J."/>
            <person name="Murali S.C."/>
            <person name="Bandaranaike D."/>
            <person name="Bellair M."/>
            <person name="Blankenburg K."/>
            <person name="Chao H."/>
            <person name="Dinh H."/>
            <person name="Doddapaneni H."/>
            <person name="Downs B."/>
            <person name="Dugan-Rocha S."/>
            <person name="Elkadiri S."/>
            <person name="Gnanaolivu R.D."/>
            <person name="Hernandez B."/>
            <person name="Javaid M."/>
            <person name="Jayaseelan J.C."/>
            <person name="Lee S."/>
            <person name="Li M."/>
            <person name="Ming W."/>
            <person name="Munidasa M."/>
            <person name="Muniz J."/>
            <person name="Nguyen L."/>
            <person name="Ongeri F."/>
            <person name="Osuji N."/>
            <person name="Pu L.-L."/>
            <person name="Puazo M."/>
            <person name="Qu C."/>
            <person name="Quiroz J."/>
            <person name="Raj R."/>
            <person name="Weissenberger G."/>
            <person name="Xin Y."/>
            <person name="Zou X."/>
            <person name="Han Y."/>
            <person name="Richards S."/>
            <person name="Worley K."/>
            <person name="Muzny D."/>
            <person name="Gibbs R."/>
        </authorList>
    </citation>
    <scope>NUCLEOTIDE SEQUENCE</scope>
    <source>
        <strain evidence="9">Sampled in the wild</strain>
    </source>
</reference>
<feature type="disulfide bond" evidence="6">
    <location>
        <begin position="283"/>
        <end position="300"/>
    </location>
</feature>
<dbReference type="Pfam" id="PF12947">
    <property type="entry name" value="EGF_3"/>
    <property type="match status" value="5"/>
</dbReference>
<feature type="domain" description="EGF-like" evidence="8">
    <location>
        <begin position="273"/>
        <end position="314"/>
    </location>
</feature>
<keyword evidence="2" id="KW-0732">Signal</keyword>
<feature type="disulfide bond" evidence="6">
    <location>
        <begin position="150"/>
        <end position="167"/>
    </location>
</feature>
<evidence type="ECO:0000256" key="2">
    <source>
        <dbReference type="ARBA" id="ARBA00022729"/>
    </source>
</evidence>
<keyword evidence="10" id="KW-1185">Reference proteome</keyword>
<dbReference type="SMART" id="SM00181">
    <property type="entry name" value="EGF"/>
    <property type="match status" value="10"/>
</dbReference>
<dbReference type="SMART" id="SM00179">
    <property type="entry name" value="EGF_CA"/>
    <property type="match status" value="3"/>
</dbReference>
<feature type="disulfide bond" evidence="6">
    <location>
        <begin position="325"/>
        <end position="342"/>
    </location>
</feature>
<feature type="domain" description="EGF-like" evidence="8">
    <location>
        <begin position="315"/>
        <end position="356"/>
    </location>
</feature>
<dbReference type="GO" id="GO:0042813">
    <property type="term" value="F:Wnt receptor activity"/>
    <property type="evidence" value="ECO:0007669"/>
    <property type="project" value="TreeGrafter"/>
</dbReference>
<dbReference type="PROSITE" id="PS00010">
    <property type="entry name" value="ASX_HYDROXYL"/>
    <property type="match status" value="1"/>
</dbReference>
<comment type="caution">
    <text evidence="9">The sequence shown here is derived from an EMBL/GenBank/DDBJ whole genome shotgun (WGS) entry which is preliminary data.</text>
</comment>
<dbReference type="PROSITE" id="PS51120">
    <property type="entry name" value="LDLRB"/>
    <property type="match status" value="3"/>
</dbReference>
<organism evidence="9 10">
    <name type="scientific">Ladona fulva</name>
    <name type="common">Scarce chaser dragonfly</name>
    <name type="synonym">Libellula fulva</name>
    <dbReference type="NCBI Taxonomy" id="123851"/>
    <lineage>
        <taxon>Eukaryota</taxon>
        <taxon>Metazoa</taxon>
        <taxon>Ecdysozoa</taxon>
        <taxon>Arthropoda</taxon>
        <taxon>Hexapoda</taxon>
        <taxon>Insecta</taxon>
        <taxon>Pterygota</taxon>
        <taxon>Palaeoptera</taxon>
        <taxon>Odonata</taxon>
        <taxon>Epiprocta</taxon>
        <taxon>Anisoptera</taxon>
        <taxon>Libelluloidea</taxon>
        <taxon>Libellulidae</taxon>
        <taxon>Ladona</taxon>
    </lineage>
</organism>
<dbReference type="InterPro" id="IPR000033">
    <property type="entry name" value="LDLR_classB_rpt"/>
</dbReference>
<feature type="domain" description="EGF-like" evidence="8">
    <location>
        <begin position="445"/>
        <end position="485"/>
    </location>
</feature>
<dbReference type="PROSITE" id="PS01186">
    <property type="entry name" value="EGF_2"/>
    <property type="match status" value="7"/>
</dbReference>
<accession>A0A8K0P8P9</accession>
<evidence type="ECO:0000313" key="10">
    <source>
        <dbReference type="Proteomes" id="UP000792457"/>
    </source>
</evidence>
<protein>
    <recommendedName>
        <fullName evidence="8">EGF-like domain-containing protein</fullName>
    </recommendedName>
</protein>
<dbReference type="GO" id="GO:0005886">
    <property type="term" value="C:plasma membrane"/>
    <property type="evidence" value="ECO:0007669"/>
    <property type="project" value="TreeGrafter"/>
</dbReference>
<dbReference type="Gene3D" id="2.10.25.10">
    <property type="entry name" value="Laminin"/>
    <property type="match status" value="10"/>
</dbReference>
<reference evidence="9" key="2">
    <citation type="submission" date="2017-10" db="EMBL/GenBank/DDBJ databases">
        <title>Ladona fulva Genome sequencing and assembly.</title>
        <authorList>
            <person name="Murali S."/>
            <person name="Richards S."/>
            <person name="Bandaranaike D."/>
            <person name="Bellair M."/>
            <person name="Blankenburg K."/>
            <person name="Chao H."/>
            <person name="Dinh H."/>
            <person name="Doddapaneni H."/>
            <person name="Dugan-Rocha S."/>
            <person name="Elkadiri S."/>
            <person name="Gnanaolivu R."/>
            <person name="Hernandez B."/>
            <person name="Skinner E."/>
            <person name="Javaid M."/>
            <person name="Lee S."/>
            <person name="Li M."/>
            <person name="Ming W."/>
            <person name="Munidasa M."/>
            <person name="Muniz J."/>
            <person name="Nguyen L."/>
            <person name="Hughes D."/>
            <person name="Osuji N."/>
            <person name="Pu L.-L."/>
            <person name="Puazo M."/>
            <person name="Qu C."/>
            <person name="Quiroz J."/>
            <person name="Raj R."/>
            <person name="Weissenberger G."/>
            <person name="Xin Y."/>
            <person name="Zou X."/>
            <person name="Han Y."/>
            <person name="Worley K."/>
            <person name="Muzny D."/>
            <person name="Gibbs R."/>
        </authorList>
    </citation>
    <scope>NUCLEOTIDE SEQUENCE</scope>
    <source>
        <strain evidence="9">Sampled in the wild</strain>
    </source>
</reference>
<feature type="repeat" description="LDL-receptor class B" evidence="7">
    <location>
        <begin position="580"/>
        <end position="622"/>
    </location>
</feature>
<feature type="repeat" description="LDL-receptor class B" evidence="7">
    <location>
        <begin position="623"/>
        <end position="667"/>
    </location>
</feature>
<gene>
    <name evidence="9" type="ORF">J437_LFUL001582</name>
</gene>
<dbReference type="SUPFAM" id="SSF57196">
    <property type="entry name" value="EGF/Laminin"/>
    <property type="match status" value="2"/>
</dbReference>
<feature type="domain" description="EGF-like" evidence="8">
    <location>
        <begin position="230"/>
        <end position="271"/>
    </location>
</feature>
<dbReference type="InterPro" id="IPR000742">
    <property type="entry name" value="EGF"/>
</dbReference>
<proteinExistence type="predicted"/>
<dbReference type="Gene3D" id="2.120.10.30">
    <property type="entry name" value="TolB, C-terminal domain"/>
    <property type="match status" value="1"/>
</dbReference>
<dbReference type="PANTHER" id="PTHR46513:SF13">
    <property type="entry name" value="EGF-LIKE DOMAIN-CONTAINING PROTEIN"/>
    <property type="match status" value="1"/>
</dbReference>
<dbReference type="Pfam" id="PF00058">
    <property type="entry name" value="Ldl_recept_b"/>
    <property type="match status" value="3"/>
</dbReference>
<evidence type="ECO:0000256" key="7">
    <source>
        <dbReference type="PROSITE-ProRule" id="PRU00461"/>
    </source>
</evidence>
<dbReference type="SUPFAM" id="SSF63825">
    <property type="entry name" value="YWTD domain"/>
    <property type="match status" value="1"/>
</dbReference>
<feature type="domain" description="EGF-like" evidence="8">
    <location>
        <begin position="140"/>
        <end position="181"/>
    </location>
</feature>
<feature type="domain" description="EGF-like" evidence="8">
    <location>
        <begin position="360"/>
        <end position="401"/>
    </location>
</feature>
<dbReference type="AlphaFoldDB" id="A0A8K0P8P9"/>